<dbReference type="EMBL" id="RDQH01000332">
    <property type="protein sequence ID" value="RXH95855.1"/>
    <property type="molecule type" value="Genomic_DNA"/>
</dbReference>
<comment type="caution">
    <text evidence="2">The sequence shown here is derived from an EMBL/GenBank/DDBJ whole genome shotgun (WGS) entry which is preliminary data.</text>
</comment>
<dbReference type="PANTHER" id="PTHR33641:SF15">
    <property type="entry name" value="AVR9_CF-9 RAPIDLY ELICITED PROTEIN"/>
    <property type="match status" value="1"/>
</dbReference>
<feature type="compositionally biased region" description="Polar residues" evidence="1">
    <location>
        <begin position="121"/>
        <end position="138"/>
    </location>
</feature>
<evidence type="ECO:0000313" key="3">
    <source>
        <dbReference type="Proteomes" id="UP000290289"/>
    </source>
</evidence>
<protein>
    <submittedName>
        <fullName evidence="2">Uncharacterized protein</fullName>
    </submittedName>
</protein>
<gene>
    <name evidence="2" type="ORF">DVH24_008355</name>
</gene>
<evidence type="ECO:0000256" key="1">
    <source>
        <dbReference type="SAM" id="MobiDB-lite"/>
    </source>
</evidence>
<reference evidence="2 3" key="1">
    <citation type="submission" date="2018-10" db="EMBL/GenBank/DDBJ databases">
        <title>A high-quality apple genome assembly.</title>
        <authorList>
            <person name="Hu J."/>
        </authorList>
    </citation>
    <scope>NUCLEOTIDE SEQUENCE [LARGE SCALE GENOMIC DNA]</scope>
    <source>
        <strain evidence="3">cv. HFTH1</strain>
        <tissue evidence="2">Young leaf</tissue>
    </source>
</reference>
<evidence type="ECO:0000313" key="2">
    <source>
        <dbReference type="EMBL" id="RXH95855.1"/>
    </source>
</evidence>
<dbReference type="PANTHER" id="PTHR33641">
    <property type="entry name" value="OS06G0133500 PROTEIN"/>
    <property type="match status" value="1"/>
</dbReference>
<name>A0A498JLB4_MALDO</name>
<keyword evidence="3" id="KW-1185">Reference proteome</keyword>
<feature type="compositionally biased region" description="Polar residues" evidence="1">
    <location>
        <begin position="32"/>
        <end position="67"/>
    </location>
</feature>
<dbReference type="AlphaFoldDB" id="A0A498JLB4"/>
<feature type="region of interest" description="Disordered" evidence="1">
    <location>
        <begin position="32"/>
        <end position="71"/>
    </location>
</feature>
<dbReference type="Proteomes" id="UP000290289">
    <property type="component" value="Chromosome 6"/>
</dbReference>
<accession>A0A498JLB4</accession>
<organism evidence="2 3">
    <name type="scientific">Malus domestica</name>
    <name type="common">Apple</name>
    <name type="synonym">Pyrus malus</name>
    <dbReference type="NCBI Taxonomy" id="3750"/>
    <lineage>
        <taxon>Eukaryota</taxon>
        <taxon>Viridiplantae</taxon>
        <taxon>Streptophyta</taxon>
        <taxon>Embryophyta</taxon>
        <taxon>Tracheophyta</taxon>
        <taxon>Spermatophyta</taxon>
        <taxon>Magnoliopsida</taxon>
        <taxon>eudicotyledons</taxon>
        <taxon>Gunneridae</taxon>
        <taxon>Pentapetalae</taxon>
        <taxon>rosids</taxon>
        <taxon>fabids</taxon>
        <taxon>Rosales</taxon>
        <taxon>Rosaceae</taxon>
        <taxon>Amygdaloideae</taxon>
        <taxon>Maleae</taxon>
        <taxon>Malus</taxon>
    </lineage>
</organism>
<proteinExistence type="predicted"/>
<feature type="region of interest" description="Disordered" evidence="1">
    <location>
        <begin position="121"/>
        <end position="158"/>
    </location>
</feature>
<sequence>MSVFSGFSGGICADFFGDECGVPLPNCKSTTKANDTTLSSSESLTMNQVTTSKNKNKNVRTPETQNPKPGMRSYALALQPTFDGLFFFVQEIMNSMFSSFDALCAEFLGQTVKSSFPTNQLKSTAAVPSSNTANTAKQEGNMESPPEARVKKQSRRTPPRFAVELDGLNCFETLVSR</sequence>